<evidence type="ECO:0000313" key="3">
    <source>
        <dbReference type="Proteomes" id="UP000192578"/>
    </source>
</evidence>
<dbReference type="EMBL" id="MTYJ01000022">
    <property type="protein sequence ID" value="OQV21542.1"/>
    <property type="molecule type" value="Genomic_DNA"/>
</dbReference>
<evidence type="ECO:0008006" key="4">
    <source>
        <dbReference type="Google" id="ProtNLM"/>
    </source>
</evidence>
<reference evidence="3" key="1">
    <citation type="submission" date="2017-01" db="EMBL/GenBank/DDBJ databases">
        <title>Comparative genomics of anhydrobiosis in the tardigrade Hypsibius dujardini.</title>
        <authorList>
            <person name="Yoshida Y."/>
            <person name="Koutsovoulos G."/>
            <person name="Laetsch D."/>
            <person name="Stevens L."/>
            <person name="Kumar S."/>
            <person name="Horikawa D."/>
            <person name="Ishino K."/>
            <person name="Komine S."/>
            <person name="Tomita M."/>
            <person name="Blaxter M."/>
            <person name="Arakawa K."/>
        </authorList>
    </citation>
    <scope>NUCLEOTIDE SEQUENCE [LARGE SCALE GENOMIC DNA]</scope>
    <source>
        <strain evidence="3">Z151</strain>
    </source>
</reference>
<evidence type="ECO:0000256" key="1">
    <source>
        <dbReference type="SAM" id="SignalP"/>
    </source>
</evidence>
<accession>A0A1W0X2H8</accession>
<dbReference type="PANTHER" id="PTHR33964:SF1">
    <property type="entry name" value="RE45066P"/>
    <property type="match status" value="1"/>
</dbReference>
<dbReference type="PANTHER" id="PTHR33964">
    <property type="entry name" value="RE45066P-RELATED"/>
    <property type="match status" value="1"/>
</dbReference>
<organism evidence="2 3">
    <name type="scientific">Hypsibius exemplaris</name>
    <name type="common">Freshwater tardigrade</name>
    <dbReference type="NCBI Taxonomy" id="2072580"/>
    <lineage>
        <taxon>Eukaryota</taxon>
        <taxon>Metazoa</taxon>
        <taxon>Ecdysozoa</taxon>
        <taxon>Tardigrada</taxon>
        <taxon>Eutardigrada</taxon>
        <taxon>Parachela</taxon>
        <taxon>Hypsibioidea</taxon>
        <taxon>Hypsibiidae</taxon>
        <taxon>Hypsibius</taxon>
    </lineage>
</organism>
<gene>
    <name evidence="2" type="ORF">BV898_04444</name>
</gene>
<evidence type="ECO:0000313" key="2">
    <source>
        <dbReference type="EMBL" id="OQV21542.1"/>
    </source>
</evidence>
<keyword evidence="3" id="KW-1185">Reference proteome</keyword>
<dbReference type="AlphaFoldDB" id="A0A1W0X2H8"/>
<feature type="signal peptide" evidence="1">
    <location>
        <begin position="1"/>
        <end position="25"/>
    </location>
</feature>
<proteinExistence type="predicted"/>
<dbReference type="Proteomes" id="UP000192578">
    <property type="component" value="Unassembled WGS sequence"/>
</dbReference>
<feature type="chain" id="PRO_5012596628" description="DUF19 domain-containing protein" evidence="1">
    <location>
        <begin position="26"/>
        <end position="225"/>
    </location>
</feature>
<protein>
    <recommendedName>
        <fullName evidence="4">DUF19 domain-containing protein</fullName>
    </recommendedName>
</protein>
<keyword evidence="1" id="KW-0732">Signal</keyword>
<dbReference type="OrthoDB" id="10055851at2759"/>
<name>A0A1W0X2H8_HYPEX</name>
<comment type="caution">
    <text evidence="2">The sequence shown here is derived from an EMBL/GenBank/DDBJ whole genome shotgun (WGS) entry which is preliminary data.</text>
</comment>
<sequence length="225" mass="24646">MAWIAACLLALTVAILASYMQGASAGAIEDFEDATSSPCEEINLITCFLPFVAFAVSDEAKDYTPARAKGVITQPQLTRLCDLGNDTAICFRDYTKRCIGSEHPEVHLTAQGTIDFLQFCTKPDAHSKVQKLFSCAQTMEAIHNRCAKSSSSMLPTDVDPSSPTAMVKRPNALRDLCCHVKKYEGCYLPEVQTHCGAEGVTANQDFLQRIYTSYQCSKHFPNCPA</sequence>